<keyword evidence="4" id="KW-1185">Reference proteome</keyword>
<feature type="compositionally biased region" description="Polar residues" evidence="1">
    <location>
        <begin position="151"/>
        <end position="162"/>
    </location>
</feature>
<organism evidence="3 4">
    <name type="scientific">Portunus trituberculatus</name>
    <name type="common">Swimming crab</name>
    <name type="synonym">Neptunus trituberculatus</name>
    <dbReference type="NCBI Taxonomy" id="210409"/>
    <lineage>
        <taxon>Eukaryota</taxon>
        <taxon>Metazoa</taxon>
        <taxon>Ecdysozoa</taxon>
        <taxon>Arthropoda</taxon>
        <taxon>Crustacea</taxon>
        <taxon>Multicrustacea</taxon>
        <taxon>Malacostraca</taxon>
        <taxon>Eumalacostraca</taxon>
        <taxon>Eucarida</taxon>
        <taxon>Decapoda</taxon>
        <taxon>Pleocyemata</taxon>
        <taxon>Brachyura</taxon>
        <taxon>Eubrachyura</taxon>
        <taxon>Portunoidea</taxon>
        <taxon>Portunidae</taxon>
        <taxon>Portuninae</taxon>
        <taxon>Portunus</taxon>
    </lineage>
</organism>
<evidence type="ECO:0000313" key="4">
    <source>
        <dbReference type="Proteomes" id="UP000324222"/>
    </source>
</evidence>
<proteinExistence type="predicted"/>
<dbReference type="SUPFAM" id="SSF50249">
    <property type="entry name" value="Nucleic acid-binding proteins"/>
    <property type="match status" value="1"/>
</dbReference>
<feature type="compositionally biased region" description="Polar residues" evidence="1">
    <location>
        <begin position="73"/>
        <end position="83"/>
    </location>
</feature>
<protein>
    <submittedName>
        <fullName evidence="3">Cold shock-like protein CspB</fullName>
    </submittedName>
</protein>
<gene>
    <name evidence="3" type="primary">cspB_0</name>
    <name evidence="3" type="ORF">E2C01_086905</name>
</gene>
<comment type="caution">
    <text evidence="3">The sequence shown here is derived from an EMBL/GenBank/DDBJ whole genome shotgun (WGS) entry which is preliminary data.</text>
</comment>
<dbReference type="PROSITE" id="PS51857">
    <property type="entry name" value="CSD_2"/>
    <property type="match status" value="1"/>
</dbReference>
<dbReference type="InterPro" id="IPR012340">
    <property type="entry name" value="NA-bd_OB-fold"/>
</dbReference>
<feature type="compositionally biased region" description="Basic residues" evidence="1">
    <location>
        <begin position="137"/>
        <end position="150"/>
    </location>
</feature>
<dbReference type="AlphaFoldDB" id="A0A5B7JB04"/>
<dbReference type="CDD" id="cd04458">
    <property type="entry name" value="CSP_CDS"/>
    <property type="match status" value="1"/>
</dbReference>
<dbReference type="OrthoDB" id="203339at2759"/>
<dbReference type="GO" id="GO:0003676">
    <property type="term" value="F:nucleic acid binding"/>
    <property type="evidence" value="ECO:0007669"/>
    <property type="project" value="InterPro"/>
</dbReference>
<evidence type="ECO:0000259" key="2">
    <source>
        <dbReference type="PROSITE" id="PS51857"/>
    </source>
</evidence>
<dbReference type="Gene3D" id="2.40.50.140">
    <property type="entry name" value="Nucleic acid-binding proteins"/>
    <property type="match status" value="1"/>
</dbReference>
<accession>A0A5B7JB04</accession>
<sequence length="364" mass="40039">MASPALHTGLVKWFNVKAGYGFIQKLNTGTDVFCHVSGLTRPLKNQPPREGDQVLLAVREGAKGPEACDVAPTKNTSAPPKTQTPRKRRIYRLKYTPALAGGNNHRLQEILPLILQHNGLPAINIPSSALTANTRTKLPRRGHPGTKGKSKTSPVAGSTTPDQPAAAAEAKVIYRPNEDIRNNLVGNVDQENSTTPDQPAAAAEARVVYRPNEDIRNNLVGKIDQESEDEEGNDEEDEEVDILGSGSEREADSPPPSTPNRRSTPQPPSYEREEDQGWVTKEKRRRPPASQLALPKGKQTNTPSAEPRQSPIITRLRKERRDGIVHDLVLNTYKSHQHPKDDVTSTKKKSNAAVSTRQPLYHPK</sequence>
<evidence type="ECO:0000313" key="3">
    <source>
        <dbReference type="EMBL" id="MPC91845.1"/>
    </source>
</evidence>
<dbReference type="SMART" id="SM00357">
    <property type="entry name" value="CSP"/>
    <property type="match status" value="1"/>
</dbReference>
<dbReference type="InterPro" id="IPR002059">
    <property type="entry name" value="CSP_DNA-bd"/>
</dbReference>
<feature type="region of interest" description="Disordered" evidence="1">
    <location>
        <begin position="131"/>
        <end position="168"/>
    </location>
</feature>
<feature type="domain" description="CSD" evidence="2">
    <location>
        <begin position="6"/>
        <end position="72"/>
    </location>
</feature>
<dbReference type="InterPro" id="IPR019844">
    <property type="entry name" value="CSD_CS"/>
</dbReference>
<evidence type="ECO:0000256" key="1">
    <source>
        <dbReference type="SAM" id="MobiDB-lite"/>
    </source>
</evidence>
<dbReference type="InterPro" id="IPR050181">
    <property type="entry name" value="Cold_shock_domain"/>
</dbReference>
<feature type="compositionally biased region" description="Acidic residues" evidence="1">
    <location>
        <begin position="226"/>
        <end position="241"/>
    </location>
</feature>
<dbReference type="Pfam" id="PF00313">
    <property type="entry name" value="CSD"/>
    <property type="match status" value="1"/>
</dbReference>
<feature type="region of interest" description="Disordered" evidence="1">
    <location>
        <begin position="65"/>
        <end position="86"/>
    </location>
</feature>
<feature type="region of interest" description="Disordered" evidence="1">
    <location>
        <begin position="187"/>
        <end position="364"/>
    </location>
</feature>
<reference evidence="3 4" key="1">
    <citation type="submission" date="2019-05" db="EMBL/GenBank/DDBJ databases">
        <title>Another draft genome of Portunus trituberculatus and its Hox gene families provides insights of decapod evolution.</title>
        <authorList>
            <person name="Jeong J.-H."/>
            <person name="Song I."/>
            <person name="Kim S."/>
            <person name="Choi T."/>
            <person name="Kim D."/>
            <person name="Ryu S."/>
            <person name="Kim W."/>
        </authorList>
    </citation>
    <scope>NUCLEOTIDE SEQUENCE [LARGE SCALE GENOMIC DNA]</scope>
    <source>
        <tissue evidence="3">Muscle</tissue>
    </source>
</reference>
<dbReference type="PRINTS" id="PR00050">
    <property type="entry name" value="COLDSHOCK"/>
</dbReference>
<dbReference type="Proteomes" id="UP000324222">
    <property type="component" value="Unassembled WGS sequence"/>
</dbReference>
<dbReference type="PROSITE" id="PS00352">
    <property type="entry name" value="CSD_1"/>
    <property type="match status" value="1"/>
</dbReference>
<dbReference type="InterPro" id="IPR011129">
    <property type="entry name" value="CSD"/>
</dbReference>
<dbReference type="PANTHER" id="PTHR11544">
    <property type="entry name" value="COLD SHOCK DOMAIN CONTAINING PROTEINS"/>
    <property type="match status" value="1"/>
</dbReference>
<name>A0A5B7JB04_PORTR</name>
<dbReference type="EMBL" id="VSRR010089180">
    <property type="protein sequence ID" value="MPC91845.1"/>
    <property type="molecule type" value="Genomic_DNA"/>
</dbReference>